<keyword evidence="6 12" id="KW-0819">tRNA processing</keyword>
<evidence type="ECO:0000259" key="13">
    <source>
        <dbReference type="Pfam" id="PF01207"/>
    </source>
</evidence>
<dbReference type="Proteomes" id="UP001195941">
    <property type="component" value="Unassembled WGS sequence"/>
</dbReference>
<evidence type="ECO:0000256" key="12">
    <source>
        <dbReference type="PIRNR" id="PIRNR006621"/>
    </source>
</evidence>
<evidence type="ECO:0000256" key="5">
    <source>
        <dbReference type="ARBA" id="ARBA00022643"/>
    </source>
</evidence>
<comment type="catalytic activity">
    <reaction evidence="11">
        <text>a 5,6-dihydrouridine in tRNA + NAD(+) = a uridine in tRNA + NADH + H(+)</text>
        <dbReference type="Rhea" id="RHEA:54452"/>
        <dbReference type="Rhea" id="RHEA-COMP:13339"/>
        <dbReference type="Rhea" id="RHEA-COMP:13887"/>
        <dbReference type="ChEBI" id="CHEBI:15378"/>
        <dbReference type="ChEBI" id="CHEBI:57540"/>
        <dbReference type="ChEBI" id="CHEBI:57945"/>
        <dbReference type="ChEBI" id="CHEBI:65315"/>
        <dbReference type="ChEBI" id="CHEBI:74443"/>
    </reaction>
</comment>
<keyword evidence="15" id="KW-1185">Reference proteome</keyword>
<comment type="function">
    <text evidence="2 12">Catalyzes the synthesis of 5,6-dihydrouridine (D), a modified base found in the D-loop of most tRNAs, via the reduction of the C5-C6 double bond in target uridines.</text>
</comment>
<keyword evidence="4 12" id="KW-0285">Flavoprotein</keyword>
<evidence type="ECO:0000256" key="11">
    <source>
        <dbReference type="ARBA" id="ARBA00048802"/>
    </source>
</evidence>
<evidence type="ECO:0000256" key="6">
    <source>
        <dbReference type="ARBA" id="ARBA00022694"/>
    </source>
</evidence>
<proteinExistence type="inferred from homology"/>
<dbReference type="PIRSF" id="PIRSF006621">
    <property type="entry name" value="Dus"/>
    <property type="match status" value="1"/>
</dbReference>
<dbReference type="CDD" id="cd02801">
    <property type="entry name" value="DUS_like_FMN"/>
    <property type="match status" value="1"/>
</dbReference>
<evidence type="ECO:0000256" key="9">
    <source>
        <dbReference type="ARBA" id="ARBA00023002"/>
    </source>
</evidence>
<feature type="domain" description="DUS-like FMN-binding" evidence="13">
    <location>
        <begin position="45"/>
        <end position="330"/>
    </location>
</feature>
<keyword evidence="3" id="KW-0820">tRNA-binding</keyword>
<comment type="cofactor">
    <cofactor evidence="1 12">
        <name>FMN</name>
        <dbReference type="ChEBI" id="CHEBI:58210"/>
    </cofactor>
</comment>
<dbReference type="PANTHER" id="PTHR45846:SF1">
    <property type="entry name" value="TRNA-DIHYDROURIDINE(47) SYNTHASE [NAD(P)(+)]-LIKE"/>
    <property type="match status" value="1"/>
</dbReference>
<dbReference type="InterPro" id="IPR013785">
    <property type="entry name" value="Aldolase_TIM"/>
</dbReference>
<keyword evidence="7" id="KW-0521">NADP</keyword>
<accession>A0ABS5HLI9</accession>
<dbReference type="Gene3D" id="1.10.1200.80">
    <property type="entry name" value="Putative flavin oxidoreducatase, domain 2"/>
    <property type="match status" value="1"/>
</dbReference>
<evidence type="ECO:0000256" key="10">
    <source>
        <dbReference type="ARBA" id="ARBA00048205"/>
    </source>
</evidence>
<evidence type="ECO:0000313" key="14">
    <source>
        <dbReference type="EMBL" id="MBR9649821.1"/>
    </source>
</evidence>
<keyword evidence="9 12" id="KW-0560">Oxidoreductase</keyword>
<evidence type="ECO:0000256" key="1">
    <source>
        <dbReference type="ARBA" id="ARBA00001917"/>
    </source>
</evidence>
<dbReference type="EMBL" id="JADMKU010000001">
    <property type="protein sequence ID" value="MBR9649821.1"/>
    <property type="molecule type" value="Genomic_DNA"/>
</dbReference>
<organism evidence="14 15">
    <name type="scientific">Thalassovita aquimarina</name>
    <dbReference type="NCBI Taxonomy" id="2785917"/>
    <lineage>
        <taxon>Bacteria</taxon>
        <taxon>Pseudomonadati</taxon>
        <taxon>Pseudomonadota</taxon>
        <taxon>Alphaproteobacteria</taxon>
        <taxon>Rhodobacterales</taxon>
        <taxon>Roseobacteraceae</taxon>
        <taxon>Thalassovita</taxon>
    </lineage>
</organism>
<comment type="catalytic activity">
    <reaction evidence="10">
        <text>a 5,6-dihydrouridine in tRNA + NADP(+) = a uridine in tRNA + NADPH + H(+)</text>
        <dbReference type="Rhea" id="RHEA:23624"/>
        <dbReference type="Rhea" id="RHEA-COMP:13339"/>
        <dbReference type="Rhea" id="RHEA-COMP:13887"/>
        <dbReference type="ChEBI" id="CHEBI:15378"/>
        <dbReference type="ChEBI" id="CHEBI:57783"/>
        <dbReference type="ChEBI" id="CHEBI:58349"/>
        <dbReference type="ChEBI" id="CHEBI:65315"/>
        <dbReference type="ChEBI" id="CHEBI:74443"/>
    </reaction>
</comment>
<keyword evidence="8" id="KW-0694">RNA-binding</keyword>
<dbReference type="PANTHER" id="PTHR45846">
    <property type="entry name" value="TRNA-DIHYDROURIDINE(47) SYNTHASE [NAD(P)(+)]-LIKE"/>
    <property type="match status" value="1"/>
</dbReference>
<evidence type="ECO:0000256" key="8">
    <source>
        <dbReference type="ARBA" id="ARBA00022884"/>
    </source>
</evidence>
<dbReference type="Pfam" id="PF01207">
    <property type="entry name" value="Dus"/>
    <property type="match status" value="1"/>
</dbReference>
<dbReference type="SUPFAM" id="SSF51395">
    <property type="entry name" value="FMN-linked oxidoreductases"/>
    <property type="match status" value="1"/>
</dbReference>
<dbReference type="InterPro" id="IPR004652">
    <property type="entry name" value="DusB-like"/>
</dbReference>
<name>A0ABS5HLI9_9RHOB</name>
<dbReference type="EC" id="1.3.1.-" evidence="12"/>
<dbReference type="NCBIfam" id="TIGR00737">
    <property type="entry name" value="nifR3_yhdG"/>
    <property type="match status" value="1"/>
</dbReference>
<evidence type="ECO:0000313" key="15">
    <source>
        <dbReference type="Proteomes" id="UP001195941"/>
    </source>
</evidence>
<dbReference type="PROSITE" id="PS01136">
    <property type="entry name" value="UPF0034"/>
    <property type="match status" value="1"/>
</dbReference>
<evidence type="ECO:0000256" key="2">
    <source>
        <dbReference type="ARBA" id="ARBA00002790"/>
    </source>
</evidence>
<keyword evidence="5 12" id="KW-0288">FMN</keyword>
<dbReference type="InterPro" id="IPR024036">
    <property type="entry name" value="tRNA-dHydroUridine_Synthase_C"/>
</dbReference>
<dbReference type="InterPro" id="IPR035587">
    <property type="entry name" value="DUS-like_FMN-bd"/>
</dbReference>
<protein>
    <recommendedName>
        <fullName evidence="12">tRNA-dihydrouridine synthase</fullName>
        <ecNumber evidence="12">1.3.1.-</ecNumber>
    </recommendedName>
</protein>
<dbReference type="Gene3D" id="3.20.20.70">
    <property type="entry name" value="Aldolase class I"/>
    <property type="match status" value="1"/>
</dbReference>
<reference evidence="14 15" key="1">
    <citation type="journal article" date="2021" name="Arch. Microbiol.">
        <title>Thalassobius aquimarinus sp. nov., isolated from the Sea of Japan seashore.</title>
        <authorList>
            <person name="Kurilenko V.V."/>
            <person name="Romanenko L.A."/>
            <person name="Chernysheva N.Y."/>
            <person name="Velansky P.V."/>
            <person name="Tekutyeva L.A."/>
            <person name="Isaeva M.P."/>
            <person name="Mikhailov V.V."/>
        </authorList>
    </citation>
    <scope>NUCLEOTIDE SEQUENCE [LARGE SCALE GENOMIC DNA]</scope>
    <source>
        <strain evidence="14 15">KMM 8518</strain>
    </source>
</reference>
<evidence type="ECO:0000256" key="7">
    <source>
        <dbReference type="ARBA" id="ARBA00022857"/>
    </source>
</evidence>
<comment type="caution">
    <text evidence="14">The sequence shown here is derived from an EMBL/GenBank/DDBJ whole genome shotgun (WGS) entry which is preliminary data.</text>
</comment>
<evidence type="ECO:0000256" key="3">
    <source>
        <dbReference type="ARBA" id="ARBA00022555"/>
    </source>
</evidence>
<dbReference type="InterPro" id="IPR018517">
    <property type="entry name" value="tRNA_hU_synthase_CS"/>
</dbReference>
<evidence type="ECO:0000256" key="4">
    <source>
        <dbReference type="ARBA" id="ARBA00022630"/>
    </source>
</evidence>
<gene>
    <name evidence="14" type="primary">dusB</name>
    <name evidence="14" type="ORF">IT775_01630</name>
</gene>
<dbReference type="InterPro" id="IPR001269">
    <property type="entry name" value="DUS_fam"/>
</dbReference>
<sequence length="356" mass="37864">MEAGSKLGGFHCGSAPSGLARGKCTRIRHVSLTLADNTLTPPVFLAPLAGITDLPFRDLVAGFGAGLVVSEMVASQEMVQAKPGVRERAELGFGKANTAVQLAGRDAEWMSRAARMVADNGAKLIDINMGCPAKKVVNGYSGSALLKDLDHALTLIEAVVDAVDLPVTLKTRLGWDDDLLNAADLARRAEDAGIRMITIHGRTRCQFYKGRADWAAIREVKEAVSIPVIANGDICSAEDARRAMALSGADGVMIGRGAQGKPWLLAQVAAELFGQEAPKVPEGEEFADMVIAHYEAMLDFYGPNLGLRVARKHLGWYMDGAGTGPVARRAILTERDPARVIAQLPAALLYPERAAA</sequence>
<comment type="similarity">
    <text evidence="12">Belongs to the dus family.</text>
</comment>